<organism evidence="1 2">
    <name type="scientific">Zostera marina</name>
    <name type="common">Eelgrass</name>
    <dbReference type="NCBI Taxonomy" id="29655"/>
    <lineage>
        <taxon>Eukaryota</taxon>
        <taxon>Viridiplantae</taxon>
        <taxon>Streptophyta</taxon>
        <taxon>Embryophyta</taxon>
        <taxon>Tracheophyta</taxon>
        <taxon>Spermatophyta</taxon>
        <taxon>Magnoliopsida</taxon>
        <taxon>Liliopsida</taxon>
        <taxon>Zosteraceae</taxon>
        <taxon>Zostera</taxon>
    </lineage>
</organism>
<feature type="non-terminal residue" evidence="1">
    <location>
        <position position="22"/>
    </location>
</feature>
<name>A0A0K9NYB9_ZOSMR</name>
<comment type="caution">
    <text evidence="1">The sequence shown here is derived from an EMBL/GenBank/DDBJ whole genome shotgun (WGS) entry which is preliminary data.</text>
</comment>
<keyword evidence="2" id="KW-1185">Reference proteome</keyword>
<dbReference type="EMBL" id="LFYR01001558">
    <property type="protein sequence ID" value="KMZ60935.1"/>
    <property type="molecule type" value="Genomic_DNA"/>
</dbReference>
<reference evidence="2" key="1">
    <citation type="journal article" date="2016" name="Nature">
        <title>The genome of the seagrass Zostera marina reveals angiosperm adaptation to the sea.</title>
        <authorList>
            <person name="Olsen J.L."/>
            <person name="Rouze P."/>
            <person name="Verhelst B."/>
            <person name="Lin Y.-C."/>
            <person name="Bayer T."/>
            <person name="Collen J."/>
            <person name="Dattolo E."/>
            <person name="De Paoli E."/>
            <person name="Dittami S."/>
            <person name="Maumus F."/>
            <person name="Michel G."/>
            <person name="Kersting A."/>
            <person name="Lauritano C."/>
            <person name="Lohaus R."/>
            <person name="Toepel M."/>
            <person name="Tonon T."/>
            <person name="Vanneste K."/>
            <person name="Amirebrahimi M."/>
            <person name="Brakel J."/>
            <person name="Bostroem C."/>
            <person name="Chovatia M."/>
            <person name="Grimwood J."/>
            <person name="Jenkins J.W."/>
            <person name="Jueterbock A."/>
            <person name="Mraz A."/>
            <person name="Stam W.T."/>
            <person name="Tice H."/>
            <person name="Bornberg-Bauer E."/>
            <person name="Green P.J."/>
            <person name="Pearson G.A."/>
            <person name="Procaccini G."/>
            <person name="Duarte C.M."/>
            <person name="Schmutz J."/>
            <person name="Reusch T.B.H."/>
            <person name="Van de Peer Y."/>
        </authorList>
    </citation>
    <scope>NUCLEOTIDE SEQUENCE [LARGE SCALE GENOMIC DNA]</scope>
    <source>
        <strain evidence="2">cv. Finnish</strain>
    </source>
</reference>
<sequence>MWELHSPAYILLHQIQRQMDGK</sequence>
<gene>
    <name evidence="1" type="ORF">ZOSMA_5670G00010</name>
</gene>
<protein>
    <submittedName>
        <fullName evidence="1">Uncharacterized protein</fullName>
    </submittedName>
</protein>
<proteinExistence type="predicted"/>
<evidence type="ECO:0000313" key="1">
    <source>
        <dbReference type="EMBL" id="KMZ60935.1"/>
    </source>
</evidence>
<accession>A0A0K9NYB9</accession>
<evidence type="ECO:0000313" key="2">
    <source>
        <dbReference type="Proteomes" id="UP000036987"/>
    </source>
</evidence>
<dbReference type="AlphaFoldDB" id="A0A0K9NYB9"/>
<dbReference type="Proteomes" id="UP000036987">
    <property type="component" value="Unassembled WGS sequence"/>
</dbReference>